<proteinExistence type="inferred from homology"/>
<evidence type="ECO:0000256" key="1">
    <source>
        <dbReference type="ARBA" id="ARBA00010688"/>
    </source>
</evidence>
<dbReference type="Gene3D" id="3.40.1190.20">
    <property type="match status" value="1"/>
</dbReference>
<keyword evidence="8" id="KW-1185">Reference proteome</keyword>
<evidence type="ECO:0000256" key="4">
    <source>
        <dbReference type="RuleBase" id="RU003704"/>
    </source>
</evidence>
<dbReference type="InterPro" id="IPR002139">
    <property type="entry name" value="Ribo/fructo_kinase"/>
</dbReference>
<gene>
    <name evidence="7" type="ORF">E2L08_05930</name>
</gene>
<evidence type="ECO:0000256" key="5">
    <source>
        <dbReference type="SAM" id="MobiDB-lite"/>
    </source>
</evidence>
<dbReference type="PROSITE" id="PS00584">
    <property type="entry name" value="PFKB_KINASES_2"/>
    <property type="match status" value="1"/>
</dbReference>
<dbReference type="SUPFAM" id="SSF53613">
    <property type="entry name" value="Ribokinase-like"/>
    <property type="match status" value="1"/>
</dbReference>
<dbReference type="AlphaFoldDB" id="A0A4R6AER8"/>
<reference evidence="7 8" key="1">
    <citation type="submission" date="2019-03" db="EMBL/GenBank/DDBJ databases">
        <title>Primorskyibacter sp. SS33 isolated from sediments.</title>
        <authorList>
            <person name="Xunke S."/>
        </authorList>
    </citation>
    <scope>NUCLEOTIDE SEQUENCE [LARGE SCALE GENOMIC DNA]</scope>
    <source>
        <strain evidence="7 8">SS33</strain>
    </source>
</reference>
<dbReference type="Pfam" id="PF00294">
    <property type="entry name" value="PfkB"/>
    <property type="match status" value="1"/>
</dbReference>
<dbReference type="Proteomes" id="UP000295701">
    <property type="component" value="Unassembled WGS sequence"/>
</dbReference>
<dbReference type="RefSeq" id="WP_133396130.1">
    <property type="nucleotide sequence ID" value="NZ_SNAA01000004.1"/>
</dbReference>
<dbReference type="InterPro" id="IPR002173">
    <property type="entry name" value="Carboh/pur_kinase_PfkB_CS"/>
</dbReference>
<dbReference type="PANTHER" id="PTHR10584">
    <property type="entry name" value="SUGAR KINASE"/>
    <property type="match status" value="1"/>
</dbReference>
<feature type="domain" description="Carbohydrate kinase PfkB" evidence="6">
    <location>
        <begin position="44"/>
        <end position="327"/>
    </location>
</feature>
<accession>A0A4R6AER8</accession>
<evidence type="ECO:0000313" key="7">
    <source>
        <dbReference type="EMBL" id="TDL81645.1"/>
    </source>
</evidence>
<dbReference type="InterPro" id="IPR011611">
    <property type="entry name" value="PfkB_dom"/>
</dbReference>
<evidence type="ECO:0000256" key="3">
    <source>
        <dbReference type="ARBA" id="ARBA00022777"/>
    </source>
</evidence>
<evidence type="ECO:0000313" key="8">
    <source>
        <dbReference type="Proteomes" id="UP000295701"/>
    </source>
</evidence>
<dbReference type="GO" id="GO:0016301">
    <property type="term" value="F:kinase activity"/>
    <property type="evidence" value="ECO:0007669"/>
    <property type="project" value="UniProtKB-KW"/>
</dbReference>
<comment type="caution">
    <text evidence="7">The sequence shown here is derived from an EMBL/GenBank/DDBJ whole genome shotgun (WGS) entry which is preliminary data.</text>
</comment>
<name>A0A4R6AER8_9RHOB</name>
<evidence type="ECO:0000259" key="6">
    <source>
        <dbReference type="Pfam" id="PF00294"/>
    </source>
</evidence>
<dbReference type="InterPro" id="IPR029056">
    <property type="entry name" value="Ribokinase-like"/>
</dbReference>
<dbReference type="PRINTS" id="PR00990">
    <property type="entry name" value="RIBOKINASE"/>
</dbReference>
<comment type="similarity">
    <text evidence="1 4">Belongs to the carbohydrate kinase PfkB family.</text>
</comment>
<sequence>MPFGGRACPSRPSARRDACPRRTRFRRRPRPAEREMTQAGTTPLLLCLGDIDIDIILRVPHPPGRDQKVDGRQVAQSAGGMAANVAVGACRLGTRTRILGAVGDDAMGQEALGSLGNEGLDLSHVATRHGSATFFCVVMVDDEGEKSLVKAVSPAYLPRPDDLTPEAFAGVDHVHLTFTEHDLAAAALVRARGVGASVSLDLEAADVPPGGGRVGELIENVDLLFVSEQSRSEIERRIGPLATGHGKTIVMTRGKRGARLENGSTLLDVAGHKVAVTDTSGAGDAFAAGFLHARLSGADDLAALHFANAAAAISTRGYGAQAGLPTRREVEDFLKLRSCEGSNA</sequence>
<keyword evidence="3 4" id="KW-0418">Kinase</keyword>
<protein>
    <submittedName>
        <fullName evidence="7">Carbohydrate kinase family protein</fullName>
    </submittedName>
</protein>
<dbReference type="PANTHER" id="PTHR10584:SF166">
    <property type="entry name" value="RIBOKINASE"/>
    <property type="match status" value="1"/>
</dbReference>
<dbReference type="OrthoDB" id="9813569at2"/>
<dbReference type="GO" id="GO:0006796">
    <property type="term" value="P:phosphate-containing compound metabolic process"/>
    <property type="evidence" value="ECO:0007669"/>
    <property type="project" value="UniProtKB-ARBA"/>
</dbReference>
<organism evidence="7 8">
    <name type="scientific">Palleronia sediminis</name>
    <dbReference type="NCBI Taxonomy" id="2547833"/>
    <lineage>
        <taxon>Bacteria</taxon>
        <taxon>Pseudomonadati</taxon>
        <taxon>Pseudomonadota</taxon>
        <taxon>Alphaproteobacteria</taxon>
        <taxon>Rhodobacterales</taxon>
        <taxon>Roseobacteraceae</taxon>
        <taxon>Palleronia</taxon>
    </lineage>
</organism>
<evidence type="ECO:0000256" key="2">
    <source>
        <dbReference type="ARBA" id="ARBA00022679"/>
    </source>
</evidence>
<dbReference type="EMBL" id="SNAA01000004">
    <property type="protein sequence ID" value="TDL81645.1"/>
    <property type="molecule type" value="Genomic_DNA"/>
</dbReference>
<keyword evidence="2 4" id="KW-0808">Transferase</keyword>
<feature type="region of interest" description="Disordered" evidence="5">
    <location>
        <begin position="1"/>
        <end position="38"/>
    </location>
</feature>